<sequence>MAFSALPPELRSLCRRLTSTETDQLPALLPSLLKDLLRCQEPLSKPQEAKASESSSESAVLVHKLKTRISALLNSRTTQGRFVGTALVKAAVETGGWECLRTSKPWVQGLLSVLQRKEPAVVKDLVIVTLIKIYTLLHAYPTLVREIVTPTLPTFATACLQVLKPPATSKAPKTPLSLVETIFEAFSTIIPLYPTTLRQFAGKIRTEIRSYLAPTISDGTIVPASLQASGRRLAIRLHMTAVKGGDSTEWAKHLDGLVKTFHATADQVFRAIQESWEPVSGNRSNHTSQQKVNFDEEPQGGNTSPDQLPPWTGIYAGSERMIGLLDLIGEYIRCRTKTVVTIPISELIDVVTRISSIMPPTPGKEKQQSVLMNAAVGREEKDELWTVFPDIQLAAVRLLRVIARRLGRNFVPVAQDSLEQLVRMFESCYRLPEVRATIFILTHEILQLYGPTMAKLTVESLSLIIKSCCRDLLGSAGHIKRPKPSASALQDAQKNKSVSQNADAFLNNNAEDEPVTVSLSAEHISAAETLLATLFSHVPQQHLPSSLRAHMLKTAILCRIRDAQVASVLHPSRDRSGRTPQVILPYLTQQFPRDESVEILRFNFRPLVTGFREDFMDVDDELVEDEVEERPVTDGFSFDRPFEPALAFPSGLSTTAITTEAPASLVTRPIEPQVKTLNPFLSRPASETAVTSEEHTTIVEQPAPSNGLKRKNDNTDITVSKRVEIDSTATTISSAPVPSARTATASVEAPGQAPATNKGKAVASQDSDEESDNESVHLNMELDSDSDSEDDDDDA</sequence>
<protein>
    <submittedName>
        <fullName evidence="1">Uncharacterized protein</fullName>
    </submittedName>
</protein>
<comment type="caution">
    <text evidence="1">The sequence shown here is derived from an EMBL/GenBank/DDBJ whole genome shotgun (WGS) entry which is preliminary data.</text>
</comment>
<dbReference type="Proteomes" id="UP001497680">
    <property type="component" value="Unassembled WGS sequence"/>
</dbReference>
<evidence type="ECO:0000313" key="2">
    <source>
        <dbReference type="Proteomes" id="UP001497680"/>
    </source>
</evidence>
<gene>
    <name evidence="1" type="ORF">F4821DRAFT_30118</name>
</gene>
<keyword evidence="2" id="KW-1185">Reference proteome</keyword>
<reference evidence="1 2" key="1">
    <citation type="journal article" date="2022" name="New Phytol.">
        <title>Ecological generalism drives hyperdiversity of secondary metabolite gene clusters in xylarialean endophytes.</title>
        <authorList>
            <person name="Franco M.E.E."/>
            <person name="Wisecaver J.H."/>
            <person name="Arnold A.E."/>
            <person name="Ju Y.M."/>
            <person name="Slot J.C."/>
            <person name="Ahrendt S."/>
            <person name="Moore L.P."/>
            <person name="Eastman K.E."/>
            <person name="Scott K."/>
            <person name="Konkel Z."/>
            <person name="Mondo S.J."/>
            <person name="Kuo A."/>
            <person name="Hayes R.D."/>
            <person name="Haridas S."/>
            <person name="Andreopoulos B."/>
            <person name="Riley R."/>
            <person name="LaButti K."/>
            <person name="Pangilinan J."/>
            <person name="Lipzen A."/>
            <person name="Amirebrahimi M."/>
            <person name="Yan J."/>
            <person name="Adam C."/>
            <person name="Keymanesh K."/>
            <person name="Ng V."/>
            <person name="Louie K."/>
            <person name="Northen T."/>
            <person name="Drula E."/>
            <person name="Henrissat B."/>
            <person name="Hsieh H.M."/>
            <person name="Youens-Clark K."/>
            <person name="Lutzoni F."/>
            <person name="Miadlikowska J."/>
            <person name="Eastwood D.C."/>
            <person name="Hamelin R.C."/>
            <person name="Grigoriev I.V."/>
            <person name="U'Ren J.M."/>
        </authorList>
    </citation>
    <scope>NUCLEOTIDE SEQUENCE [LARGE SCALE GENOMIC DNA]</scope>
    <source>
        <strain evidence="1 2">ER1909</strain>
    </source>
</reference>
<name>A0ACC0DCP6_9PEZI</name>
<dbReference type="EMBL" id="MU394291">
    <property type="protein sequence ID" value="KAI6090401.1"/>
    <property type="molecule type" value="Genomic_DNA"/>
</dbReference>
<evidence type="ECO:0000313" key="1">
    <source>
        <dbReference type="EMBL" id="KAI6090401.1"/>
    </source>
</evidence>
<proteinExistence type="predicted"/>
<accession>A0ACC0DCP6</accession>
<organism evidence="1 2">
    <name type="scientific">Hypoxylon rubiginosum</name>
    <dbReference type="NCBI Taxonomy" id="110542"/>
    <lineage>
        <taxon>Eukaryota</taxon>
        <taxon>Fungi</taxon>
        <taxon>Dikarya</taxon>
        <taxon>Ascomycota</taxon>
        <taxon>Pezizomycotina</taxon>
        <taxon>Sordariomycetes</taxon>
        <taxon>Xylariomycetidae</taxon>
        <taxon>Xylariales</taxon>
        <taxon>Hypoxylaceae</taxon>
        <taxon>Hypoxylon</taxon>
    </lineage>
</organism>